<protein>
    <recommendedName>
        <fullName evidence="2">Phospholipid/glycerol acyltransferase domain-containing protein</fullName>
    </recommendedName>
</protein>
<feature type="transmembrane region" description="Helical" evidence="1">
    <location>
        <begin position="21"/>
        <end position="43"/>
    </location>
</feature>
<accession>A0A520RYW5</accession>
<feature type="domain" description="Phospholipid/glycerol acyltransferase" evidence="2">
    <location>
        <begin position="89"/>
        <end position="224"/>
    </location>
</feature>
<dbReference type="SUPFAM" id="SSF69593">
    <property type="entry name" value="Glycerol-3-phosphate (1)-acyltransferase"/>
    <property type="match status" value="1"/>
</dbReference>
<name>A0A520RYW5_9GAMM</name>
<evidence type="ECO:0000256" key="1">
    <source>
        <dbReference type="SAM" id="Phobius"/>
    </source>
</evidence>
<dbReference type="EMBL" id="SHAG01000038">
    <property type="protein sequence ID" value="RZO75344.1"/>
    <property type="molecule type" value="Genomic_DNA"/>
</dbReference>
<dbReference type="GO" id="GO:0012505">
    <property type="term" value="C:endomembrane system"/>
    <property type="evidence" value="ECO:0007669"/>
    <property type="project" value="TreeGrafter"/>
</dbReference>
<dbReference type="Pfam" id="PF01553">
    <property type="entry name" value="Acyltransferase"/>
    <property type="match status" value="1"/>
</dbReference>
<gene>
    <name evidence="3" type="ORF">EVA68_07255</name>
</gene>
<feature type="transmembrane region" description="Helical" evidence="1">
    <location>
        <begin position="49"/>
        <end position="68"/>
    </location>
</feature>
<evidence type="ECO:0000313" key="4">
    <source>
        <dbReference type="Proteomes" id="UP000316199"/>
    </source>
</evidence>
<dbReference type="PANTHER" id="PTHR10983">
    <property type="entry name" value="1-ACYLGLYCEROL-3-PHOSPHATE ACYLTRANSFERASE-RELATED"/>
    <property type="match status" value="1"/>
</dbReference>
<keyword evidence="1" id="KW-0472">Membrane</keyword>
<evidence type="ECO:0000313" key="3">
    <source>
        <dbReference type="EMBL" id="RZO75344.1"/>
    </source>
</evidence>
<keyword evidence="1" id="KW-0812">Transmembrane</keyword>
<comment type="caution">
    <text evidence="3">The sequence shown here is derived from an EMBL/GenBank/DDBJ whole genome shotgun (WGS) entry which is preliminary data.</text>
</comment>
<proteinExistence type="predicted"/>
<dbReference type="Proteomes" id="UP000316199">
    <property type="component" value="Unassembled WGS sequence"/>
</dbReference>
<reference evidence="3 4" key="1">
    <citation type="submission" date="2019-02" db="EMBL/GenBank/DDBJ databases">
        <title>Prokaryotic population dynamics and viral predation in marine succession experiment using metagenomics: the confinement effect.</title>
        <authorList>
            <person name="Haro-Moreno J.M."/>
            <person name="Rodriguez-Valera F."/>
            <person name="Lopez-Perez M."/>
        </authorList>
    </citation>
    <scope>NUCLEOTIDE SEQUENCE [LARGE SCALE GENOMIC DNA]</scope>
    <source>
        <strain evidence="3">MED-G157</strain>
    </source>
</reference>
<organism evidence="3 4">
    <name type="scientific">OM182 bacterium</name>
    <dbReference type="NCBI Taxonomy" id="2510334"/>
    <lineage>
        <taxon>Bacteria</taxon>
        <taxon>Pseudomonadati</taxon>
        <taxon>Pseudomonadota</taxon>
        <taxon>Gammaproteobacteria</taxon>
        <taxon>OMG group</taxon>
        <taxon>OM182 clade</taxon>
    </lineage>
</organism>
<dbReference type="InterPro" id="IPR002123">
    <property type="entry name" value="Plipid/glycerol_acylTrfase"/>
</dbReference>
<dbReference type="PANTHER" id="PTHR10983:SF16">
    <property type="entry name" value="LYSOCARDIOLIPIN ACYLTRANSFERASE 1"/>
    <property type="match status" value="1"/>
</dbReference>
<dbReference type="GO" id="GO:0016746">
    <property type="term" value="F:acyltransferase activity"/>
    <property type="evidence" value="ECO:0007669"/>
    <property type="project" value="InterPro"/>
</dbReference>
<dbReference type="AlphaFoldDB" id="A0A520RYW5"/>
<evidence type="ECO:0000259" key="2">
    <source>
        <dbReference type="SMART" id="SM00563"/>
    </source>
</evidence>
<sequence length="284" mass="32551">MVESILKKILLHTFSIASVTWVFFQLTFWLILLIPVSLGKLLFHSANKFWSRVVSFIYHGAVFCNTIWMKHVIGVKINIEGKFKKHPSPIVISNHQSWVDIPIIHHAITDRGPIIKFLVKRQLVWVPIIGWLCLILGFPRLHRGKGHGAREKDYATIRKFSEKSNKESGAILIFPEGTRFSEAKQKAQSSPYRHLLNPRIGGLRILKEAGDPDTPIIDLTLIYLGGNSNFWECLHGATSVIEVKISVYRLGDIEDLSEWLSERWKEKESLISLRQQPVISSKER</sequence>
<keyword evidence="1" id="KW-1133">Transmembrane helix</keyword>
<feature type="transmembrane region" description="Helical" evidence="1">
    <location>
        <begin position="123"/>
        <end position="141"/>
    </location>
</feature>
<dbReference type="SMART" id="SM00563">
    <property type="entry name" value="PlsC"/>
    <property type="match status" value="1"/>
</dbReference>
<dbReference type="CDD" id="cd07990">
    <property type="entry name" value="LPLAT_LCLAT1-like"/>
    <property type="match status" value="1"/>
</dbReference>